<reference evidence="3" key="1">
    <citation type="journal article" date="2019" name="Int. J. Syst. Evol. Microbiol.">
        <title>The Global Catalogue of Microorganisms (GCM) 10K type strain sequencing project: providing services to taxonomists for standard genome sequencing and annotation.</title>
        <authorList>
            <consortium name="The Broad Institute Genomics Platform"/>
            <consortium name="The Broad Institute Genome Sequencing Center for Infectious Disease"/>
            <person name="Wu L."/>
            <person name="Ma J."/>
        </authorList>
    </citation>
    <scope>NUCLEOTIDE SEQUENCE [LARGE SCALE GENOMIC DNA]</scope>
    <source>
        <strain evidence="3">CCUG 60525</strain>
    </source>
</reference>
<keyword evidence="1" id="KW-0812">Transmembrane</keyword>
<organism evidence="2 3">
    <name type="scientific">Oceanisphaera ostreae</name>
    <dbReference type="NCBI Taxonomy" id="914151"/>
    <lineage>
        <taxon>Bacteria</taxon>
        <taxon>Pseudomonadati</taxon>
        <taxon>Pseudomonadota</taxon>
        <taxon>Gammaproteobacteria</taxon>
        <taxon>Aeromonadales</taxon>
        <taxon>Aeromonadaceae</taxon>
        <taxon>Oceanisphaera</taxon>
    </lineage>
</organism>
<proteinExistence type="predicted"/>
<dbReference type="Proteomes" id="UP001597048">
    <property type="component" value="Unassembled WGS sequence"/>
</dbReference>
<evidence type="ECO:0000256" key="1">
    <source>
        <dbReference type="SAM" id="Phobius"/>
    </source>
</evidence>
<keyword evidence="3" id="KW-1185">Reference proteome</keyword>
<dbReference type="RefSeq" id="WP_379557199.1">
    <property type="nucleotide sequence ID" value="NZ_JBHTJS010000010.1"/>
</dbReference>
<sequence>MDLYFGYPVFLWQGLANFVSLFVAGLLVAFVTTFYLKRKDESTRVAGVILEKRVDAQHEILRYTEDFSQKLEMPQPATAVMRELMLDHNLALPYDPHIQYAVIFSSVSAYREFFHGFEALLAKHKLWLDPKVRHQMLRMQAYFSAINASLLLFNRIPLPAGVLLTPEEMDTLADRLILILGVALDAELNELLMELEVRMVNSIYKLDLSRPKRSYFTKRRENKEFKKVEKFLLKQSLMGQYLPMLVVLAVHLVEALKEVELSEAEHLNYYQQYSNESMSGS</sequence>
<accession>A0ABW3KE72</accession>
<dbReference type="EMBL" id="JBHTJS010000010">
    <property type="protein sequence ID" value="MFD1007273.1"/>
    <property type="molecule type" value="Genomic_DNA"/>
</dbReference>
<keyword evidence="1" id="KW-0472">Membrane</keyword>
<keyword evidence="1" id="KW-1133">Transmembrane helix</keyword>
<gene>
    <name evidence="2" type="ORF">ACFQ1C_03760</name>
</gene>
<name>A0ABW3KE72_9GAMM</name>
<evidence type="ECO:0000313" key="3">
    <source>
        <dbReference type="Proteomes" id="UP001597048"/>
    </source>
</evidence>
<protein>
    <submittedName>
        <fullName evidence="2">Uncharacterized protein</fullName>
    </submittedName>
</protein>
<comment type="caution">
    <text evidence="2">The sequence shown here is derived from an EMBL/GenBank/DDBJ whole genome shotgun (WGS) entry which is preliminary data.</text>
</comment>
<feature type="transmembrane region" description="Helical" evidence="1">
    <location>
        <begin position="12"/>
        <end position="36"/>
    </location>
</feature>
<evidence type="ECO:0000313" key="2">
    <source>
        <dbReference type="EMBL" id="MFD1007273.1"/>
    </source>
</evidence>